<comment type="caution">
    <text evidence="1">The sequence shown here is derived from an EMBL/GenBank/DDBJ whole genome shotgun (WGS) entry which is preliminary data.</text>
</comment>
<sequence>MAIKWVALDWGTTNLIAYAIGEEGVIIDRIHSNKGMSQLAPSEFEATLLNVIRDWLSDNHCMQVVACGMVGARQGWLEAAYSQVPCSPVEMASVVDAPTNDPRLSVRIVPGVCQREPDDIMRGEETQIAGYLAKNPSFSGTICLPGTHSKWARVTHGKVQSFTTFMTGELFDLLTRHSVLRFCTASDEWDDSAFLKGVETAMLNSDRLTAHLFGLRPRGLLSGTDNGLLRAHLSGLLIGAEITAMREMWRGQDVVIIGDPGNSRLYQIALAQNDLAPLIYDGALAIVDGLTPVANAWACARGCA</sequence>
<evidence type="ECO:0000313" key="2">
    <source>
        <dbReference type="Proteomes" id="UP001156694"/>
    </source>
</evidence>
<dbReference type="RefSeq" id="WP_284379758.1">
    <property type="nucleotide sequence ID" value="NZ_BSNN01000008.1"/>
</dbReference>
<dbReference type="Gene3D" id="3.30.420.310">
    <property type="entry name" value="2-keto-3-deoxy-galactonokinase, C-terminal domain"/>
    <property type="match status" value="1"/>
</dbReference>
<gene>
    <name evidence="1" type="ORF">GCM10007939_24580</name>
</gene>
<dbReference type="EMBL" id="BSNN01000008">
    <property type="protein sequence ID" value="GLQ36174.1"/>
    <property type="molecule type" value="Genomic_DNA"/>
</dbReference>
<dbReference type="Gene3D" id="3.30.420.300">
    <property type="entry name" value="2-keto-3-deoxy-galactonokinase, substrate binding domain"/>
    <property type="match status" value="1"/>
</dbReference>
<dbReference type="Proteomes" id="UP001156694">
    <property type="component" value="Unassembled WGS sequence"/>
</dbReference>
<dbReference type="InterPro" id="IPR007729">
    <property type="entry name" value="DGOK"/>
</dbReference>
<dbReference type="InterPro" id="IPR042258">
    <property type="entry name" value="DGOK_N"/>
</dbReference>
<evidence type="ECO:0000313" key="1">
    <source>
        <dbReference type="EMBL" id="GLQ36174.1"/>
    </source>
</evidence>
<organism evidence="1 2">
    <name type="scientific">Amylibacter marinus</name>
    <dbReference type="NCBI Taxonomy" id="1475483"/>
    <lineage>
        <taxon>Bacteria</taxon>
        <taxon>Pseudomonadati</taxon>
        <taxon>Pseudomonadota</taxon>
        <taxon>Alphaproteobacteria</taxon>
        <taxon>Rhodobacterales</taxon>
        <taxon>Paracoccaceae</taxon>
        <taxon>Amylibacter</taxon>
    </lineage>
</organism>
<proteinExistence type="predicted"/>
<name>A0ABQ5VY02_9RHOB</name>
<dbReference type="InterPro" id="IPR042257">
    <property type="entry name" value="DGOK_C"/>
</dbReference>
<accession>A0ABQ5VY02</accession>
<keyword evidence="2" id="KW-1185">Reference proteome</keyword>
<protein>
    <submittedName>
        <fullName evidence="1">2-keto-3-deoxy-galactonokinase</fullName>
    </submittedName>
</protein>
<reference evidence="2" key="1">
    <citation type="journal article" date="2019" name="Int. J. Syst. Evol. Microbiol.">
        <title>The Global Catalogue of Microorganisms (GCM) 10K type strain sequencing project: providing services to taxonomists for standard genome sequencing and annotation.</title>
        <authorList>
            <consortium name="The Broad Institute Genomics Platform"/>
            <consortium name="The Broad Institute Genome Sequencing Center for Infectious Disease"/>
            <person name="Wu L."/>
            <person name="Ma J."/>
        </authorList>
    </citation>
    <scope>NUCLEOTIDE SEQUENCE [LARGE SCALE GENOMIC DNA]</scope>
    <source>
        <strain evidence="2">NBRC 110140</strain>
    </source>
</reference>
<dbReference type="Pfam" id="PF05035">
    <property type="entry name" value="DGOK"/>
    <property type="match status" value="1"/>
</dbReference>